<gene>
    <name evidence="1" type="ORF">GTP92_08515</name>
</gene>
<organism evidence="1 2">
    <name type="scientific">Escherichia coli</name>
    <dbReference type="NCBI Taxonomy" id="562"/>
    <lineage>
        <taxon>Bacteria</taxon>
        <taxon>Pseudomonadati</taxon>
        <taxon>Pseudomonadota</taxon>
        <taxon>Gammaproteobacteria</taxon>
        <taxon>Enterobacterales</taxon>
        <taxon>Enterobacteriaceae</taxon>
        <taxon>Escherichia</taxon>
    </lineage>
</organism>
<evidence type="ECO:0000313" key="2">
    <source>
        <dbReference type="Proteomes" id="UP000600030"/>
    </source>
</evidence>
<evidence type="ECO:0008006" key="3">
    <source>
        <dbReference type="Google" id="ProtNLM"/>
    </source>
</evidence>
<proteinExistence type="predicted"/>
<evidence type="ECO:0000313" key="1">
    <source>
        <dbReference type="EMBL" id="EGO6678364.1"/>
    </source>
</evidence>
<accession>A0AAN3Q2H9</accession>
<name>A0AAN3Q2H9_ECOLX</name>
<dbReference type="Proteomes" id="UP000600030">
    <property type="component" value="Unassembled WGS sequence"/>
</dbReference>
<comment type="caution">
    <text evidence="1">The sequence shown here is derived from an EMBL/GenBank/DDBJ whole genome shotgun (WGS) entry which is preliminary data.</text>
</comment>
<dbReference type="Gene3D" id="1.25.40.300">
    <property type="entry name" value="Putative secreted effector protein"/>
    <property type="match status" value="1"/>
</dbReference>
<dbReference type="AlphaFoldDB" id="A0AAN3Q2H9"/>
<reference evidence="1" key="1">
    <citation type="submission" date="2020-01" db="EMBL/GenBank/DDBJ databases">
        <authorList>
            <consortium name="GenomeTrakr network: Whole genome sequencing for foodborne pathogen traceback"/>
        </authorList>
    </citation>
    <scope>NUCLEOTIDE SEQUENCE</scope>
    <source>
        <strain evidence="1">PSU-2311</strain>
    </source>
</reference>
<protein>
    <recommendedName>
        <fullName evidence="3">DNA-binding protein</fullName>
    </recommendedName>
</protein>
<dbReference type="EMBL" id="AAXDPX010000006">
    <property type="protein sequence ID" value="EGO6678364.1"/>
    <property type="molecule type" value="Genomic_DNA"/>
</dbReference>
<sequence length="525" mass="60498">MSKISHSDYFHYVASCRNFKPKHDVLNSWCVGINNFSRIAEGQHNKRNILSPKAFLEFLAWIFTLGHVDFSESRNEAGRKMMGNIKSSSYLKKDDGSEIMRFYMNNPEGWEDDIRPVILEVRLTPPSVNGARQGRTAIIFDDVTESGKSIFRFEGTDFETKDESSLLLITNKVLACYQREINNEIALQLNNNQMNWQAQDYKDFFKDALATTLSTIKQEHLLIMPHVCNEIIPDLLGEEGILEEIDNLSASDDAFTNNKKSNDEINKIKVDLAHILIDSLDDAPVDLSPLIRSMLETFLQSPYMSDVKILEWCFNKSIEYFNAAAKIDYACDVIKNIKSGCDQSKRAEALFSLLDKEPYKNNPDLQTLIWDKLIVYVEVLNLSNQEKSHLIERLFNNAQSVFKDVPVSILVNKVFLNDFFMKKPEMIKWYLPQLLVSYAREKRELDSLECDINNRQLTKEQLGQLIEEKAINELNLRTNVLVIIKNLKSALLTDFNDAYLEGRKPPEWLQDAIQNYVSKQETDAE</sequence>